<sequence length="341" mass="37304">MKNTSSEGSRRLFNLDRSLLLLAVVVLIAIPIVMRSVTWLQVMILVLWYACLTSSWNFVGGFAGVLPLGHSVFAGIGAYTSTLLFIYLGLTPWIGMLLGGILAAAVALLIGLPTFKLHGAYYALASIAFVEVVRIITENTKEVFGIKINGARGLLVPLKGQAPLYFQFSDKRYYYYIILALLFLILWITYTIHNSKLGFYLVAGGEEQEAAESLGVNVRKCKLIALALSAFFTAIVGTFYAQLVLFIYPQGIIALALSFEIAFIAIIGGRGTLLGPILGAFILVPIAEISRMYLSGSRFLGIHLMLYSGIIVLVMLFKPQGMMGVVENAYFTVTKKLRGES</sequence>
<dbReference type="STRING" id="1499967.U27_00407"/>
<keyword evidence="5 6" id="KW-0472">Membrane</keyword>
<evidence type="ECO:0000256" key="5">
    <source>
        <dbReference type="ARBA" id="ARBA00023136"/>
    </source>
</evidence>
<reference evidence="7" key="1">
    <citation type="journal article" date="2015" name="PeerJ">
        <title>First genomic representation of candidate bacterial phylum KSB3 points to enhanced environmental sensing as a trigger of wastewater bulking.</title>
        <authorList>
            <person name="Sekiguchi Y."/>
            <person name="Ohashi A."/>
            <person name="Parks D.H."/>
            <person name="Yamauchi T."/>
            <person name="Tyson G.W."/>
            <person name="Hugenholtz P."/>
        </authorList>
    </citation>
    <scope>NUCLEOTIDE SEQUENCE [LARGE SCALE GENOMIC DNA]</scope>
</reference>
<dbReference type="InterPro" id="IPR043428">
    <property type="entry name" value="LivM-like"/>
</dbReference>
<keyword evidence="3 6" id="KW-0812">Transmembrane</keyword>
<feature type="transmembrane region" description="Helical" evidence="6">
    <location>
        <begin position="93"/>
        <end position="112"/>
    </location>
</feature>
<keyword evidence="4 6" id="KW-1133">Transmembrane helix</keyword>
<feature type="transmembrane region" description="Helical" evidence="6">
    <location>
        <begin position="66"/>
        <end position="87"/>
    </location>
</feature>
<evidence type="ECO:0000256" key="3">
    <source>
        <dbReference type="ARBA" id="ARBA00022692"/>
    </source>
</evidence>
<feature type="transmembrane region" description="Helical" evidence="6">
    <location>
        <begin position="39"/>
        <end position="59"/>
    </location>
</feature>
<keyword evidence="2" id="KW-1003">Cell membrane</keyword>
<organism evidence="7">
    <name type="scientific">Vecturithrix granuli</name>
    <dbReference type="NCBI Taxonomy" id="1499967"/>
    <lineage>
        <taxon>Bacteria</taxon>
        <taxon>Candidatus Moduliflexota</taxon>
        <taxon>Candidatus Vecturitrichia</taxon>
        <taxon>Candidatus Vecturitrichales</taxon>
        <taxon>Candidatus Vecturitrichaceae</taxon>
        <taxon>Candidatus Vecturithrix</taxon>
    </lineage>
</organism>
<dbReference type="GO" id="GO:0005886">
    <property type="term" value="C:plasma membrane"/>
    <property type="evidence" value="ECO:0007669"/>
    <property type="project" value="UniProtKB-SubCell"/>
</dbReference>
<dbReference type="PANTHER" id="PTHR30482:SF10">
    <property type="entry name" value="HIGH-AFFINITY BRANCHED-CHAIN AMINO ACID TRANSPORT PROTEIN BRAE"/>
    <property type="match status" value="1"/>
</dbReference>
<dbReference type="Proteomes" id="UP000030661">
    <property type="component" value="Unassembled WGS sequence"/>
</dbReference>
<dbReference type="EMBL" id="DF820473">
    <property type="protein sequence ID" value="GAK60510.1"/>
    <property type="molecule type" value="Genomic_DNA"/>
</dbReference>
<dbReference type="GO" id="GO:0015658">
    <property type="term" value="F:branched-chain amino acid transmembrane transporter activity"/>
    <property type="evidence" value="ECO:0007669"/>
    <property type="project" value="InterPro"/>
</dbReference>
<comment type="subcellular location">
    <subcellularLocation>
        <location evidence="1">Cell membrane</location>
        <topology evidence="1">Multi-pass membrane protein</topology>
    </subcellularLocation>
</comment>
<gene>
    <name evidence="7" type="ORF">U27_00407</name>
</gene>
<dbReference type="CDD" id="cd06581">
    <property type="entry name" value="TM_PBP1_LivM_like"/>
    <property type="match status" value="1"/>
</dbReference>
<dbReference type="PANTHER" id="PTHR30482">
    <property type="entry name" value="HIGH-AFFINITY BRANCHED-CHAIN AMINO ACID TRANSPORT SYSTEM PERMEASE"/>
    <property type="match status" value="1"/>
</dbReference>
<dbReference type="eggNOG" id="COG4177">
    <property type="taxonomic scope" value="Bacteria"/>
</dbReference>
<evidence type="ECO:0000256" key="6">
    <source>
        <dbReference type="SAM" id="Phobius"/>
    </source>
</evidence>
<evidence type="ECO:0000313" key="8">
    <source>
        <dbReference type="Proteomes" id="UP000030661"/>
    </source>
</evidence>
<dbReference type="InterPro" id="IPR001851">
    <property type="entry name" value="ABC_transp_permease"/>
</dbReference>
<dbReference type="HOGENOM" id="CLU_031365_2_0_0"/>
<feature type="transmembrane region" description="Helical" evidence="6">
    <location>
        <begin position="173"/>
        <end position="192"/>
    </location>
</feature>
<evidence type="ECO:0000256" key="4">
    <source>
        <dbReference type="ARBA" id="ARBA00022989"/>
    </source>
</evidence>
<feature type="transmembrane region" description="Helical" evidence="6">
    <location>
        <begin position="223"/>
        <end position="241"/>
    </location>
</feature>
<feature type="transmembrane region" description="Helical" evidence="6">
    <location>
        <begin position="300"/>
        <end position="317"/>
    </location>
</feature>
<evidence type="ECO:0000256" key="2">
    <source>
        <dbReference type="ARBA" id="ARBA00022475"/>
    </source>
</evidence>
<accession>A0A081C7F5</accession>
<evidence type="ECO:0000313" key="7">
    <source>
        <dbReference type="EMBL" id="GAK60510.1"/>
    </source>
</evidence>
<name>A0A081C7F5_VECG1</name>
<proteinExistence type="predicted"/>
<keyword evidence="8" id="KW-1185">Reference proteome</keyword>
<dbReference type="AlphaFoldDB" id="A0A081C7F5"/>
<feature type="transmembrane region" description="Helical" evidence="6">
    <location>
        <begin position="119"/>
        <end position="137"/>
    </location>
</feature>
<evidence type="ECO:0000256" key="1">
    <source>
        <dbReference type="ARBA" id="ARBA00004651"/>
    </source>
</evidence>
<feature type="transmembrane region" description="Helical" evidence="6">
    <location>
        <begin position="12"/>
        <end position="33"/>
    </location>
</feature>
<dbReference type="Pfam" id="PF02653">
    <property type="entry name" value="BPD_transp_2"/>
    <property type="match status" value="1"/>
</dbReference>
<protein>
    <submittedName>
        <fullName evidence="7">Inner-membrane translocator</fullName>
    </submittedName>
</protein>